<comment type="caution">
    <text evidence="2">The sequence shown here is derived from an EMBL/GenBank/DDBJ whole genome shotgun (WGS) entry which is preliminary data.</text>
</comment>
<dbReference type="AlphaFoldDB" id="A0A0W1APU6"/>
<keyword evidence="3" id="KW-1185">Reference proteome</keyword>
<feature type="domain" description="Putative amidase" evidence="1">
    <location>
        <begin position="178"/>
        <end position="335"/>
    </location>
</feature>
<name>A0A0W1APU6_9BACL</name>
<evidence type="ECO:0000313" key="3">
    <source>
        <dbReference type="Proteomes" id="UP000054709"/>
    </source>
</evidence>
<dbReference type="PANTHER" id="PTHR40032:SF1">
    <property type="entry name" value="EXPORTED PROTEIN"/>
    <property type="match status" value="1"/>
</dbReference>
<accession>A0A0W1APU6</accession>
<dbReference type="Pfam" id="PF12671">
    <property type="entry name" value="Amidase_6"/>
    <property type="match status" value="1"/>
</dbReference>
<dbReference type="Proteomes" id="UP000054709">
    <property type="component" value="Unassembled WGS sequence"/>
</dbReference>
<evidence type="ECO:0000313" key="2">
    <source>
        <dbReference type="EMBL" id="KTD83354.1"/>
    </source>
</evidence>
<evidence type="ECO:0000259" key="1">
    <source>
        <dbReference type="Pfam" id="PF12671"/>
    </source>
</evidence>
<reference evidence="2 3" key="1">
    <citation type="journal article" date="2015" name="Int. Biodeterior. Biodegradation">
        <title>Physiological and genetic screening methods for the isolation of methyl tert-butyl ether-degrading bacteria for bioremediation purposes.</title>
        <authorList>
            <person name="Guisado I.M."/>
            <person name="Purswani J."/>
            <person name="Gonzalez Lopez J."/>
            <person name="Pozo C."/>
        </authorList>
    </citation>
    <scope>NUCLEOTIDE SEQUENCE [LARGE SCALE GENOMIC DNA]</scope>
    <source>
        <strain evidence="2 3">SH7</strain>
    </source>
</reference>
<dbReference type="InterPro" id="IPR024301">
    <property type="entry name" value="Amidase_6"/>
</dbReference>
<proteinExistence type="predicted"/>
<dbReference type="PANTHER" id="PTHR40032">
    <property type="entry name" value="EXPORTED PROTEIN-RELATED"/>
    <property type="match status" value="1"/>
</dbReference>
<dbReference type="EMBL" id="LCZJ02000076">
    <property type="protein sequence ID" value="KTD83354.1"/>
    <property type="molecule type" value="Genomic_DNA"/>
</dbReference>
<sequence length="344" mass="39899">MMEQQWKQSLYVYVDHVNKARVEPKSSSQTVSVSVKDPRFLVEQGERSRRIAEWYNARGITPLRGETGVKTLRTVRQTPTEVVAEVTLHSALYYEKGGVNHREDMVELERLTFVRDGGGWEIAAIERTIPERNTVHRAEVELSGRLSKWGEALPAPLPSQPLLNWNILGEIAGSREIRYNREVAVAYADRWWKDGNPEFETFEVDCTNYVSQCLFAGGAPINYTGKRETGWWYKGYQGKQEWWSYSWAVSDSLQRYLSVDRSNGLRAEVMERPEQLMLGDVILYDWDGNGQYQHSTIVTAFDAGGLPLVNARTVSSRHRFWDYRDSYAWTDQTKYRFFHINDYL</sequence>
<organism evidence="2 3">
    <name type="scientific">Paenibacillus etheri</name>
    <dbReference type="NCBI Taxonomy" id="1306852"/>
    <lineage>
        <taxon>Bacteria</taxon>
        <taxon>Bacillati</taxon>
        <taxon>Bacillota</taxon>
        <taxon>Bacilli</taxon>
        <taxon>Bacillales</taxon>
        <taxon>Paenibacillaceae</taxon>
        <taxon>Paenibacillus</taxon>
    </lineage>
</organism>
<gene>
    <name evidence="2" type="ORF">UQ64_02805</name>
</gene>
<protein>
    <recommendedName>
        <fullName evidence="1">Putative amidase domain-containing protein</fullName>
    </recommendedName>
</protein>